<keyword evidence="5" id="KW-0325">Glycoprotein</keyword>
<dbReference type="PANTHER" id="PTHR11452">
    <property type="entry name" value="ALPHA-GALACTOSIDASE/ALPHA-N-ACETYLGALACTOSAMINIDASE"/>
    <property type="match status" value="1"/>
</dbReference>
<dbReference type="Proteomes" id="UP001059597">
    <property type="component" value="Chromosome"/>
</dbReference>
<dbReference type="EMBL" id="AP026073">
    <property type="protein sequence ID" value="BDM68827.1"/>
    <property type="molecule type" value="Genomic_DNA"/>
</dbReference>
<feature type="signal peptide" evidence="9">
    <location>
        <begin position="1"/>
        <end position="35"/>
    </location>
</feature>
<keyword evidence="3" id="KW-0430">Lectin</keyword>
<feature type="chain" id="PRO_5046411268" description="Alpha-galactosidase" evidence="9">
    <location>
        <begin position="36"/>
        <end position="436"/>
    </location>
</feature>
<comment type="similarity">
    <text evidence="1 7">Belongs to the glycosyl hydrolase 27 family.</text>
</comment>
<evidence type="ECO:0000256" key="5">
    <source>
        <dbReference type="ARBA" id="ARBA00023180"/>
    </source>
</evidence>
<reference evidence="11" key="1">
    <citation type="submission" date="2022-06" db="EMBL/GenBank/DDBJ databases">
        <title>Complete genome sequence of Streptomyces nigrescens HEK616.</title>
        <authorList>
            <person name="Asamizu S."/>
            <person name="Onaka H."/>
        </authorList>
    </citation>
    <scope>NUCLEOTIDE SEQUENCE</scope>
    <source>
        <strain evidence="11">HEK616</strain>
    </source>
</reference>
<evidence type="ECO:0000313" key="12">
    <source>
        <dbReference type="Proteomes" id="UP001059597"/>
    </source>
</evidence>
<evidence type="ECO:0000256" key="6">
    <source>
        <dbReference type="ARBA" id="ARBA00023295"/>
    </source>
</evidence>
<evidence type="ECO:0000313" key="11">
    <source>
        <dbReference type="EMBL" id="BDM68827.1"/>
    </source>
</evidence>
<evidence type="ECO:0000259" key="10">
    <source>
        <dbReference type="Pfam" id="PF17801"/>
    </source>
</evidence>
<dbReference type="PANTHER" id="PTHR11452:SF91">
    <property type="entry name" value="ALPHA-GALACTOSIDASE A-RELATED"/>
    <property type="match status" value="1"/>
</dbReference>
<feature type="region of interest" description="Disordered" evidence="8">
    <location>
        <begin position="32"/>
        <end position="51"/>
    </location>
</feature>
<evidence type="ECO:0000256" key="8">
    <source>
        <dbReference type="SAM" id="MobiDB-lite"/>
    </source>
</evidence>
<dbReference type="PROSITE" id="PS51257">
    <property type="entry name" value="PROKAR_LIPOPROTEIN"/>
    <property type="match status" value="1"/>
</dbReference>
<dbReference type="InterPro" id="IPR002241">
    <property type="entry name" value="Glyco_hydro_27"/>
</dbReference>
<comment type="catalytic activity">
    <reaction evidence="7">
        <text>Hydrolysis of terminal, non-reducing alpha-D-galactose residues in alpha-D-galactosides, including galactose oligosaccharides, galactomannans and galactolipids.</text>
        <dbReference type="EC" id="3.2.1.22"/>
    </reaction>
</comment>
<keyword evidence="12" id="KW-1185">Reference proteome</keyword>
<gene>
    <name evidence="11" type="ORF">HEK616_23140</name>
</gene>
<sequence length="436" mass="46786">MSRPSVPRIGRTVAGLTAVAACSAGLLAAPAPASATPDPGRASGAAPATGPYPNLAPTPPMGWNNWSYYTCHVDEKVVLDNARALVRSGLAQKGYRTVTVDDCWMAKQRGPKGELLPDPVKFPHGMAYVGRQLHAMGLRFGIYEDVGTLTCEKYPGSLGHFSEDAKLFASWQVDYVKADGCNVPTTPGHSKEETYRDLYGQMSRALRASGRPITFSVSAPAYFQFDGEGVWHRVIGWSSELGNLWRGGRDVALQQSTPAAKWSSIVYNFHYNANLADLQRPGRWNDPDFLLAGDSGLSRDEMQSQMSLWAMMAAPLISSTDLGKLSPEALAVLGNAHVIAVDQDPLGIQGRIVAQDDHSAVLAKPLRDGDRAVALFNSGDAPRTLSVTAGAAGLPEASSYRLHDLVTGHRKHSDGDIVARDVPAHGTVLYRVTPAD</sequence>
<keyword evidence="2 9" id="KW-0732">Signal</keyword>
<evidence type="ECO:0000256" key="4">
    <source>
        <dbReference type="ARBA" id="ARBA00022801"/>
    </source>
</evidence>
<evidence type="ECO:0000256" key="3">
    <source>
        <dbReference type="ARBA" id="ARBA00022734"/>
    </source>
</evidence>
<dbReference type="PRINTS" id="PR00740">
    <property type="entry name" value="GLHYDRLASE27"/>
</dbReference>
<dbReference type="CDD" id="cd14792">
    <property type="entry name" value="GH27"/>
    <property type="match status" value="1"/>
</dbReference>
<dbReference type="Pfam" id="PF16499">
    <property type="entry name" value="Melibiase_2"/>
    <property type="match status" value="1"/>
</dbReference>
<feature type="domain" description="Alpha galactosidase C-terminal" evidence="10">
    <location>
        <begin position="358"/>
        <end position="432"/>
    </location>
</feature>
<dbReference type="InterPro" id="IPR041233">
    <property type="entry name" value="Melibiase_C"/>
</dbReference>
<accession>A0ABM7ZR12</accession>
<dbReference type="RefSeq" id="WP_261952785.1">
    <property type="nucleotide sequence ID" value="NZ_AP026073.1"/>
</dbReference>
<organism evidence="11 12">
    <name type="scientific">Streptomyces nigrescens</name>
    <dbReference type="NCBI Taxonomy" id="1920"/>
    <lineage>
        <taxon>Bacteria</taxon>
        <taxon>Bacillati</taxon>
        <taxon>Actinomycetota</taxon>
        <taxon>Actinomycetes</taxon>
        <taxon>Kitasatosporales</taxon>
        <taxon>Streptomycetaceae</taxon>
        <taxon>Streptomyces</taxon>
    </lineage>
</organism>
<proteinExistence type="inferred from homology"/>
<keyword evidence="6 7" id="KW-0326">Glycosidase</keyword>
<dbReference type="InterPro" id="IPR017853">
    <property type="entry name" value="GH"/>
</dbReference>
<dbReference type="InterPro" id="IPR013785">
    <property type="entry name" value="Aldolase_TIM"/>
</dbReference>
<evidence type="ECO:0000256" key="1">
    <source>
        <dbReference type="ARBA" id="ARBA00009743"/>
    </source>
</evidence>
<dbReference type="Gene3D" id="3.20.20.70">
    <property type="entry name" value="Aldolase class I"/>
    <property type="match status" value="1"/>
</dbReference>
<dbReference type="Pfam" id="PF17801">
    <property type="entry name" value="Melibiase_C"/>
    <property type="match status" value="1"/>
</dbReference>
<evidence type="ECO:0000256" key="7">
    <source>
        <dbReference type="RuleBase" id="RU361168"/>
    </source>
</evidence>
<dbReference type="InterPro" id="IPR013780">
    <property type="entry name" value="Glyco_hydro_b"/>
</dbReference>
<keyword evidence="7" id="KW-1015">Disulfide bond</keyword>
<keyword evidence="4 7" id="KW-0378">Hydrolase</keyword>
<dbReference type="SUPFAM" id="SSF51011">
    <property type="entry name" value="Glycosyl hydrolase domain"/>
    <property type="match status" value="1"/>
</dbReference>
<evidence type="ECO:0000256" key="2">
    <source>
        <dbReference type="ARBA" id="ARBA00022729"/>
    </source>
</evidence>
<name>A0ABM7ZR12_STRNI</name>
<dbReference type="Gene3D" id="2.60.40.1180">
    <property type="entry name" value="Golgi alpha-mannosidase II"/>
    <property type="match status" value="1"/>
</dbReference>
<dbReference type="SUPFAM" id="SSF51445">
    <property type="entry name" value="(Trans)glycosidases"/>
    <property type="match status" value="1"/>
</dbReference>
<dbReference type="EC" id="3.2.1.22" evidence="7"/>
<evidence type="ECO:0000256" key="9">
    <source>
        <dbReference type="SAM" id="SignalP"/>
    </source>
</evidence>
<protein>
    <recommendedName>
        <fullName evidence="7">Alpha-galactosidase</fullName>
        <ecNumber evidence="7">3.2.1.22</ecNumber>
    </recommendedName>
    <alternativeName>
        <fullName evidence="7">Melibiase</fullName>
    </alternativeName>
</protein>